<dbReference type="PANTHER" id="PTHR33420:SF4">
    <property type="entry name" value="FIMBRIAL-LIKE PROTEIN FIMF"/>
    <property type="match status" value="1"/>
</dbReference>
<dbReference type="Gene3D" id="2.60.40.3310">
    <property type="match status" value="1"/>
</dbReference>
<accession>A0ABU7HPA6</accession>
<dbReference type="InterPro" id="IPR000259">
    <property type="entry name" value="Adhesion_dom_fimbrial"/>
</dbReference>
<feature type="domain" description="Fimbrial-type adhesion" evidence="2">
    <location>
        <begin position="218"/>
        <end position="372"/>
    </location>
</feature>
<feature type="signal peptide" evidence="1">
    <location>
        <begin position="1"/>
        <end position="24"/>
    </location>
</feature>
<dbReference type="EMBL" id="JAZDQJ010000007">
    <property type="protein sequence ID" value="MEE1933372.1"/>
    <property type="molecule type" value="Genomic_DNA"/>
</dbReference>
<evidence type="ECO:0000313" key="3">
    <source>
        <dbReference type="EMBL" id="MEE1933372.1"/>
    </source>
</evidence>
<keyword evidence="1" id="KW-0732">Signal</keyword>
<evidence type="ECO:0000313" key="4">
    <source>
        <dbReference type="Proteomes" id="UP001335100"/>
    </source>
</evidence>
<comment type="caution">
    <text evidence="3">The sequence shown here is derived from an EMBL/GenBank/DDBJ whole genome shotgun (WGS) entry which is preliminary data.</text>
</comment>
<dbReference type="Pfam" id="PF00419">
    <property type="entry name" value="Fimbrial"/>
    <property type="match status" value="1"/>
</dbReference>
<dbReference type="InterPro" id="IPR050263">
    <property type="entry name" value="Bact_Fimbrial_Adh_Pro"/>
</dbReference>
<dbReference type="Gene3D" id="2.60.40.1090">
    <property type="entry name" value="Fimbrial-type adhesion domain"/>
    <property type="match status" value="1"/>
</dbReference>
<proteinExistence type="predicted"/>
<sequence>MTLPTRALLACAALTLFIHPQARASDPPNPIPDDEEICRWSEIRPPGPSTYTIDIGTYHVPRDAPIGTPIGPVDAVWYGGNDVGAILSCFRWDGPHVLNLHARATAKVFPDPLPPLNGEDLTGRVLETSIPGVGVRLRLAHPFAGEYSNAWRPLGEPIVPFDAVIDHFTQFFAEVAGIRSFITLIKIGPIPPGINVIDGSELWSATASDVGRAWGWRLHGAVIQSQCSLPTNPVSADPVELGEWDSQDFTGPGFATPAVPFTITLSDCEDDPENGVATAHIRLEGALGSQPIDAARGIFGLSDDSSAEGVAIQMLMGDGVTPVQLNQNVPLQAISPSGETVLPFTARYYQTEASEAVKPGSAKGALNFTISYH</sequence>
<dbReference type="PANTHER" id="PTHR33420">
    <property type="entry name" value="FIMBRIAL SUBUNIT ELFA-RELATED"/>
    <property type="match status" value="1"/>
</dbReference>
<dbReference type="Proteomes" id="UP001335100">
    <property type="component" value="Unassembled WGS sequence"/>
</dbReference>
<feature type="chain" id="PRO_5046984712" evidence="1">
    <location>
        <begin position="25"/>
        <end position="373"/>
    </location>
</feature>
<reference evidence="3 4" key="1">
    <citation type="submission" date="2024-01" db="EMBL/GenBank/DDBJ databases">
        <title>Unpublished Manusciprt.</title>
        <authorList>
            <person name="Duman M."/>
            <person name="Valdes E.G."/>
            <person name="Ajmi N."/>
            <person name="Altun S."/>
            <person name="Saticioglu I.B."/>
        </authorList>
    </citation>
    <scope>NUCLEOTIDE SEQUENCE [LARGE SCALE GENOMIC DNA]</scope>
    <source>
        <strain evidence="3 4">148P</strain>
    </source>
</reference>
<dbReference type="InterPro" id="IPR008966">
    <property type="entry name" value="Adhesion_dom_sf"/>
</dbReference>
<dbReference type="InterPro" id="IPR036937">
    <property type="entry name" value="Adhesion_dom_fimbrial_sf"/>
</dbReference>
<dbReference type="RefSeq" id="WP_330074254.1">
    <property type="nucleotide sequence ID" value="NZ_JAZDQJ010000007.1"/>
</dbReference>
<evidence type="ECO:0000256" key="1">
    <source>
        <dbReference type="SAM" id="SignalP"/>
    </source>
</evidence>
<gene>
    <name evidence="3" type="ORF">V0R50_09065</name>
</gene>
<dbReference type="SUPFAM" id="SSF49401">
    <property type="entry name" value="Bacterial adhesins"/>
    <property type="match status" value="1"/>
</dbReference>
<evidence type="ECO:0000259" key="2">
    <source>
        <dbReference type="Pfam" id="PF00419"/>
    </source>
</evidence>
<organism evidence="3 4">
    <name type="scientific">Pseudomonas ulcerans</name>
    <dbReference type="NCBI Taxonomy" id="3115852"/>
    <lineage>
        <taxon>Bacteria</taxon>
        <taxon>Pseudomonadati</taxon>
        <taxon>Pseudomonadota</taxon>
        <taxon>Gammaproteobacteria</taxon>
        <taxon>Pseudomonadales</taxon>
        <taxon>Pseudomonadaceae</taxon>
        <taxon>Pseudomonas</taxon>
    </lineage>
</organism>
<name>A0ABU7HPA6_9PSED</name>
<protein>
    <submittedName>
        <fullName evidence="3">Fimbrial protein</fullName>
    </submittedName>
</protein>
<keyword evidence="4" id="KW-1185">Reference proteome</keyword>